<keyword evidence="2" id="KW-1185">Reference proteome</keyword>
<dbReference type="EMBL" id="JAAQTO010000053">
    <property type="protein sequence ID" value="NIC07460.1"/>
    <property type="molecule type" value="Genomic_DNA"/>
</dbReference>
<organism evidence="1 2">
    <name type="scientific">Billgrantia bachuensis</name>
    <dbReference type="NCBI Taxonomy" id="2717286"/>
    <lineage>
        <taxon>Bacteria</taxon>
        <taxon>Pseudomonadati</taxon>
        <taxon>Pseudomonadota</taxon>
        <taxon>Gammaproteobacteria</taxon>
        <taxon>Oceanospirillales</taxon>
        <taxon>Halomonadaceae</taxon>
        <taxon>Billgrantia</taxon>
    </lineage>
</organism>
<gene>
    <name evidence="1" type="ORF">HBJ55_18695</name>
</gene>
<sequence>MPHLHVALVTERPEVSLIPILQLRPQRIVLIPCQSPPQAAERLAILLRHELPRGTEIETHARLPDDEPHRCAEYADALAESLYRQQFDNPSLSVTLDAGGCSTLTALLFQHAMQRCSADWLHVDIRAGALYRLACDSPDSAPDIMAIEPVLDVDRYLLANGRKRVRALSDKGEWRQACQQRKHLTRYLAHHADRLAVLLGELHDMVHGEGGALESVTPSEARLRPGAERQWLKESPCFPATDALKALDEAGLLHWSSDAADVVAIDSLEGGYYLGGGWLTEYAWLSAQEAGLARVCSEAHILDLSGQHNGEPVVSDCLAVERNRLLFIESLITRPGSSACIEQGLKRLHGMLNHSAGLAATRVLLACGEFDKSRQRLTDLQRLQGLQVEVVENGDLKHLPALLESWKEHGEWPGH</sequence>
<comment type="caution">
    <text evidence="1">The sequence shown here is derived from an EMBL/GenBank/DDBJ whole genome shotgun (WGS) entry which is preliminary data.</text>
</comment>
<protein>
    <submittedName>
        <fullName evidence="1">DUF1887 family protein</fullName>
    </submittedName>
</protein>
<proteinExistence type="predicted"/>
<dbReference type="Gene3D" id="3.40.50.10770">
    <property type="entry name" value="Hypothetical protein VC1899 like domain (Restriction endonuclease-like)"/>
    <property type="match status" value="1"/>
</dbReference>
<dbReference type="RefSeq" id="WP_167118612.1">
    <property type="nucleotide sequence ID" value="NZ_JAAQTO010000053.1"/>
</dbReference>
<reference evidence="1 2" key="1">
    <citation type="submission" date="2020-03" db="EMBL/GenBank/DDBJ databases">
        <title>Identification of Halomonas strains.</title>
        <authorList>
            <person name="Xiao Z."/>
            <person name="Dong F."/>
            <person name="Wang Z."/>
            <person name="Zhao J.-Y."/>
        </authorList>
    </citation>
    <scope>NUCLEOTIDE SEQUENCE [LARGE SCALE GENOMIC DNA]</scope>
    <source>
        <strain evidence="1 2">DX6</strain>
    </source>
</reference>
<evidence type="ECO:0000313" key="2">
    <source>
        <dbReference type="Proteomes" id="UP001318321"/>
    </source>
</evidence>
<dbReference type="Gene3D" id="3.40.1350.10">
    <property type="match status" value="1"/>
</dbReference>
<dbReference type="Proteomes" id="UP001318321">
    <property type="component" value="Unassembled WGS sequence"/>
</dbReference>
<evidence type="ECO:0000313" key="1">
    <source>
        <dbReference type="EMBL" id="NIC07460.1"/>
    </source>
</evidence>
<accession>A0ABX0PVK6</accession>
<dbReference type="InterPro" id="IPR011856">
    <property type="entry name" value="tRNA_endonuc-like_dom_sf"/>
</dbReference>
<name>A0ABX0PVK6_9GAMM</name>